<reference evidence="1 2" key="1">
    <citation type="submission" date="2019-07" db="EMBL/GenBank/DDBJ databases">
        <title>The draft genome sequence of Aquimarina algiphila M91.</title>
        <authorList>
            <person name="Meng X."/>
        </authorList>
    </citation>
    <scope>NUCLEOTIDE SEQUENCE [LARGE SCALE GENOMIC DNA]</scope>
    <source>
        <strain evidence="1 2">M91</strain>
    </source>
</reference>
<comment type="caution">
    <text evidence="1">The sequence shown here is derived from an EMBL/GenBank/DDBJ whole genome shotgun (WGS) entry which is preliminary data.</text>
</comment>
<proteinExistence type="predicted"/>
<dbReference type="OrthoDB" id="663842at2"/>
<evidence type="ECO:0000313" key="1">
    <source>
        <dbReference type="EMBL" id="TSE05265.1"/>
    </source>
</evidence>
<evidence type="ECO:0000313" key="2">
    <source>
        <dbReference type="Proteomes" id="UP000318833"/>
    </source>
</evidence>
<name>A0A554VE83_9FLAO</name>
<accession>A0A554VE83</accession>
<organism evidence="1 2">
    <name type="scientific">Aquimarina algiphila</name>
    <dbReference type="NCBI Taxonomy" id="2047982"/>
    <lineage>
        <taxon>Bacteria</taxon>
        <taxon>Pseudomonadati</taxon>
        <taxon>Bacteroidota</taxon>
        <taxon>Flavobacteriia</taxon>
        <taxon>Flavobacteriales</taxon>
        <taxon>Flavobacteriaceae</taxon>
        <taxon>Aquimarina</taxon>
    </lineage>
</organism>
<dbReference type="AlphaFoldDB" id="A0A554VE83"/>
<sequence>MKIISALFLFFFMTTDVIRIEDIRDSYKTCTVSKEKADQFYELTEKALQNDGAIYQGYHGAALALKASFSWNPFNKLSYFNKSKKVIDKSIELEPDNIELRMIRLSIQSNAPKLAGYYKNIEEDRDFMLANIDKVNNEGLKAYLKGFIEHSDVFSNSN</sequence>
<dbReference type="EMBL" id="VLNR01000064">
    <property type="protein sequence ID" value="TSE05265.1"/>
    <property type="molecule type" value="Genomic_DNA"/>
</dbReference>
<keyword evidence="2" id="KW-1185">Reference proteome</keyword>
<dbReference type="Proteomes" id="UP000318833">
    <property type="component" value="Unassembled WGS sequence"/>
</dbReference>
<gene>
    <name evidence="1" type="ORF">FOF46_23685</name>
</gene>
<protein>
    <submittedName>
        <fullName evidence="1">Uncharacterized protein</fullName>
    </submittedName>
</protein>
<dbReference type="RefSeq" id="WP_143918191.1">
    <property type="nucleotide sequence ID" value="NZ_CANMIK010000072.1"/>
</dbReference>